<evidence type="ECO:0000313" key="4">
    <source>
        <dbReference type="Proteomes" id="UP001189429"/>
    </source>
</evidence>
<protein>
    <recommendedName>
        <fullName evidence="5">RNA-directed RNA polymerase</fullName>
    </recommendedName>
</protein>
<dbReference type="EMBL" id="CAUYUJ010001983">
    <property type="protein sequence ID" value="CAK0798609.1"/>
    <property type="molecule type" value="Genomic_DNA"/>
</dbReference>
<gene>
    <name evidence="3" type="ORF">PCOR1329_LOCUS7316</name>
</gene>
<proteinExistence type="predicted"/>
<feature type="signal peptide" evidence="2">
    <location>
        <begin position="1"/>
        <end position="37"/>
    </location>
</feature>
<name>A0ABN9Q326_9DINO</name>
<evidence type="ECO:0008006" key="5">
    <source>
        <dbReference type="Google" id="ProtNLM"/>
    </source>
</evidence>
<keyword evidence="4" id="KW-1185">Reference proteome</keyword>
<evidence type="ECO:0000256" key="1">
    <source>
        <dbReference type="SAM" id="MobiDB-lite"/>
    </source>
</evidence>
<accession>A0ABN9Q326</accession>
<feature type="compositionally biased region" description="Low complexity" evidence="1">
    <location>
        <begin position="1271"/>
        <end position="1300"/>
    </location>
</feature>
<sequence length="1596" mass="172892">MAPGGAATLAVSAAVGAPAAWAGLRWATSWLAALVAASTSCPSCVCHAPQWPPPAPSAPPPPPAPSAGAVAAAVAQKLGPWLAANSSPAPATCPSADEVAAALLERLPPLGSEGARAARSAPEAGPAVGEGCPFAFILAWGVACGEAVILVCCCVAARARRRVGLWYPRDTVWHERVLLYLAGCMYWWVLTPGGDRCAEDVSGAVGDGCNRAFTVARDGTAPALAHGASYRSEQPLTWEELRAAVLRSRTDQQVYVGDEPLVDPEEIHLRLGTEVALEPGGVRLDDDHAMVREVGVWQLAEAIPVDAADRGRQLSQTDRSYIEMKCLLTSILCAGSYYQVNLPSMASIEVLCLRVSQIVEAYSGAPLKPPMWDGLRHYMGVAGPMGMMDPAWRTAFLRRNKEEMEQESWKSRAAGPPVVLEVGEGLPSGPSGGADGLSDHEGDWPQLQGRGAARLARRACQDFDEVVDALNWLMNRTSTGDRPNYDQMKVHARILECVAERMPPMETAIPSPRAAFSELLHGRSVYDESAGRNVGRLRNVGQISLPKTAVGGPRLLDIAPAHARHFLEGGFSRMLLDEASLRRRLDECDVIPHWGPSLARNRRLYVRLVKPLYAKGLLVLLDESERREDVGIFFAPKKSDQLRLIIDARRSNLHFTSPPGASLVPAEGFARVEVGGVECGGQPDLGFTLGTSDISDAFHRFRIDRGLSSYFCLRPVTAQEIGVTGRAIGDSAAPPDRRLVPACAALPMGFTWSLYFCQEVGEAVMDATPGLERAHRMSDGGPTTALRPSAQLAEGGGAQYTYVDNLGAMGFDGAEVSSSLAAATTRFDAAGLRTHETDIQRGRGVTLGCVLDGVSLTTRLTAKRYWRVRQGVSWALSCRALPGWTWEVVLGHCAYCAMCNRDLLPVLNAIYKFIAAHYQEAAPLWPTALAEMVAFRGLMPLLRGDWAPPWCPLVCLSDASEHGCAVSASLFELAAVKEIGRVQERSRFRRLGGHSARAHFFASNGIVMTSAGTFKDAADLGEHDEVAPQTQWGLDRTFKEMAAEIFSGSRWTEIVARGWLNTSEDILVYESRALLRAVEILRSLSPREGEHAVVMSDNLPAVLCFERRRAKNFTVLACIRRAVALCLSLNKRLHVRWVPSELNPSDEGSRLCDPSYDPGKTAVHSWEASEDYGKVRVNRRLPQHVHEQDNARTKTTHYCKHADTENCLHDKFGKDESTSKHAVMGLTSTSATTSTSPRTSPQAFDELTETPSTLDPQDLHEPQRSQPAAVATSAPESAPAGEPRRPAAAVGGSAPAHAAPEPLAKRSQVLSPGPEGLPSGPQAPASQTRALGAPRDGVRQRLTLAPPASRAAARDLEANCSPTGDGGGSDATTVANESEAARTRQGAAQSSLAGLTLLERSAARLGTDAKSFIDAAKERQLVVDSEGDVLLSALLHFQPEYGKLGRSRFLWAWRCLKGWRRRCGRRSRKPVARMVWSAVVWDLCCRGCWLMGAHILWMIVTHHRPGEPLAIQRQDLIQPAKGSSNDWGALLFPLSRAATHKMLDLQNRRGDHMELKKRGGRERRSSLKRYQNAARLNLSAPRLLPWEVAAPRKADK</sequence>
<feature type="chain" id="PRO_5046137854" description="RNA-directed RNA polymerase" evidence="2">
    <location>
        <begin position="38"/>
        <end position="1596"/>
    </location>
</feature>
<organism evidence="3 4">
    <name type="scientific">Prorocentrum cordatum</name>
    <dbReference type="NCBI Taxonomy" id="2364126"/>
    <lineage>
        <taxon>Eukaryota</taxon>
        <taxon>Sar</taxon>
        <taxon>Alveolata</taxon>
        <taxon>Dinophyceae</taxon>
        <taxon>Prorocentrales</taxon>
        <taxon>Prorocentraceae</taxon>
        <taxon>Prorocentrum</taxon>
    </lineage>
</organism>
<feature type="region of interest" description="Disordered" evidence="1">
    <location>
        <begin position="1226"/>
        <end position="1387"/>
    </location>
</feature>
<keyword evidence="2" id="KW-0732">Signal</keyword>
<evidence type="ECO:0000256" key="2">
    <source>
        <dbReference type="SAM" id="SignalP"/>
    </source>
</evidence>
<comment type="caution">
    <text evidence="3">The sequence shown here is derived from an EMBL/GenBank/DDBJ whole genome shotgun (WGS) entry which is preliminary data.</text>
</comment>
<dbReference type="Proteomes" id="UP001189429">
    <property type="component" value="Unassembled WGS sequence"/>
</dbReference>
<reference evidence="3" key="1">
    <citation type="submission" date="2023-10" db="EMBL/GenBank/DDBJ databases">
        <authorList>
            <person name="Chen Y."/>
            <person name="Shah S."/>
            <person name="Dougan E. K."/>
            <person name="Thang M."/>
            <person name="Chan C."/>
        </authorList>
    </citation>
    <scope>NUCLEOTIDE SEQUENCE [LARGE SCALE GENOMIC DNA]</scope>
</reference>
<feature type="compositionally biased region" description="Low complexity" evidence="1">
    <location>
        <begin position="1310"/>
        <end position="1320"/>
    </location>
</feature>
<evidence type="ECO:0000313" key="3">
    <source>
        <dbReference type="EMBL" id="CAK0798609.1"/>
    </source>
</evidence>
<feature type="compositionally biased region" description="Low complexity" evidence="1">
    <location>
        <begin position="1227"/>
        <end position="1240"/>
    </location>
</feature>